<evidence type="ECO:0000313" key="2">
    <source>
        <dbReference type="EMBL" id="CAI3994962.1"/>
    </source>
</evidence>
<organism evidence="2">
    <name type="scientific">Cladocopium goreaui</name>
    <dbReference type="NCBI Taxonomy" id="2562237"/>
    <lineage>
        <taxon>Eukaryota</taxon>
        <taxon>Sar</taxon>
        <taxon>Alveolata</taxon>
        <taxon>Dinophyceae</taxon>
        <taxon>Suessiales</taxon>
        <taxon>Symbiodiniaceae</taxon>
        <taxon>Cladocopium</taxon>
    </lineage>
</organism>
<dbReference type="AlphaFoldDB" id="A0A9P1CPU9"/>
<evidence type="ECO:0000256" key="1">
    <source>
        <dbReference type="SAM" id="MobiDB-lite"/>
    </source>
</evidence>
<dbReference type="OrthoDB" id="486140at2759"/>
<dbReference type="EMBL" id="CAMXCT030002014">
    <property type="protein sequence ID" value="CAL4782274.1"/>
    <property type="molecule type" value="Genomic_DNA"/>
</dbReference>
<dbReference type="EMBL" id="CAMXCT010002014">
    <property type="protein sequence ID" value="CAI3994962.1"/>
    <property type="molecule type" value="Genomic_DNA"/>
</dbReference>
<protein>
    <submittedName>
        <fullName evidence="2">Uncharacterized protein</fullName>
    </submittedName>
</protein>
<evidence type="ECO:0000313" key="4">
    <source>
        <dbReference type="Proteomes" id="UP001152797"/>
    </source>
</evidence>
<sequence>MVNYDKNVQGAKREQARQAHEAKVKAKQDKEAARREAAKAKRDRQLLESIAEQIDQSEEHAYGQVYSELCHEDEPPSVVDPQVLNFLASHTDINVQGGGERLADALRQVLAPAEDTLQFPQFLELLRENAVADSTAVSKFLETCRGHDSVAKTECAAHALHVAQKMVSITFEKEKWDVLLQAVMRDMEHMLSLQDFVQICKKLSRCARLLQFLEVEAQEDLPALSGKGLKQWKALSEDISARLQQQPGLRGPRQSPQEIQEPFLSEQLEAIAECSPEGADSTAKCDLCKAGICAYHTQRAPAKGPGSKNAAQVRVPPSNKLEARQGLEEAMTSLADLVLQLEDAILEAFDAGLEEDELLPAFKRLEELRGWRDREVR</sequence>
<comment type="caution">
    <text evidence="2">The sequence shown here is derived from an EMBL/GenBank/DDBJ whole genome shotgun (WGS) entry which is preliminary data.</text>
</comment>
<dbReference type="Proteomes" id="UP001152797">
    <property type="component" value="Unassembled WGS sequence"/>
</dbReference>
<feature type="region of interest" description="Disordered" evidence="1">
    <location>
        <begin position="1"/>
        <end position="40"/>
    </location>
</feature>
<dbReference type="EMBL" id="CAMXCT020002014">
    <property type="protein sequence ID" value="CAL1148337.1"/>
    <property type="molecule type" value="Genomic_DNA"/>
</dbReference>
<name>A0A9P1CPU9_9DINO</name>
<feature type="compositionally biased region" description="Basic and acidic residues" evidence="1">
    <location>
        <begin position="11"/>
        <end position="40"/>
    </location>
</feature>
<accession>A0A9P1CPU9</accession>
<reference evidence="3 4" key="2">
    <citation type="submission" date="2024-05" db="EMBL/GenBank/DDBJ databases">
        <authorList>
            <person name="Chen Y."/>
            <person name="Shah S."/>
            <person name="Dougan E. K."/>
            <person name="Thang M."/>
            <person name="Chan C."/>
        </authorList>
    </citation>
    <scope>NUCLEOTIDE SEQUENCE [LARGE SCALE GENOMIC DNA]</scope>
</reference>
<gene>
    <name evidence="2" type="ORF">C1SCF055_LOCUS21572</name>
</gene>
<keyword evidence="4" id="KW-1185">Reference proteome</keyword>
<proteinExistence type="predicted"/>
<evidence type="ECO:0000313" key="3">
    <source>
        <dbReference type="EMBL" id="CAL4782274.1"/>
    </source>
</evidence>
<reference evidence="2" key="1">
    <citation type="submission" date="2022-10" db="EMBL/GenBank/DDBJ databases">
        <authorList>
            <person name="Chen Y."/>
            <person name="Dougan E. K."/>
            <person name="Chan C."/>
            <person name="Rhodes N."/>
            <person name="Thang M."/>
        </authorList>
    </citation>
    <scope>NUCLEOTIDE SEQUENCE</scope>
</reference>